<evidence type="ECO:0000313" key="1">
    <source>
        <dbReference type="EMBL" id="MBA0635564.1"/>
    </source>
</evidence>
<evidence type="ECO:0000313" key="2">
    <source>
        <dbReference type="Proteomes" id="UP000593561"/>
    </source>
</evidence>
<sequence length="33" mass="3485">MLFGSASQCSEIASPPRCSTKNQLVISAAMEVQ</sequence>
<protein>
    <submittedName>
        <fullName evidence="1">Uncharacterized protein</fullName>
    </submittedName>
</protein>
<reference evidence="1 2" key="1">
    <citation type="journal article" date="2019" name="Genome Biol. Evol.">
        <title>Insights into the evolution of the New World diploid cottons (Gossypium, subgenus Houzingenia) based on genome sequencing.</title>
        <authorList>
            <person name="Grover C.E."/>
            <person name="Arick M.A. 2nd"/>
            <person name="Thrash A."/>
            <person name="Conover J.L."/>
            <person name="Sanders W.S."/>
            <person name="Peterson D.G."/>
            <person name="Frelichowski J.E."/>
            <person name="Scheffler J.A."/>
            <person name="Scheffler B.E."/>
            <person name="Wendel J.F."/>
        </authorList>
    </citation>
    <scope>NUCLEOTIDE SEQUENCE [LARGE SCALE GENOMIC DNA]</scope>
    <source>
        <strain evidence="1">27</strain>
        <tissue evidence="1">Leaf</tissue>
    </source>
</reference>
<proteinExistence type="predicted"/>
<keyword evidence="2" id="KW-1185">Reference proteome</keyword>
<dbReference type="EMBL" id="JABFAC010242299">
    <property type="protein sequence ID" value="MBA0635564.1"/>
    <property type="molecule type" value="Genomic_DNA"/>
</dbReference>
<comment type="caution">
    <text evidence="1">The sequence shown here is derived from an EMBL/GenBank/DDBJ whole genome shotgun (WGS) entry which is preliminary data.</text>
</comment>
<organism evidence="1 2">
    <name type="scientific">Gossypium davidsonii</name>
    <name type="common">Davidson's cotton</name>
    <name type="synonym">Gossypium klotzschianum subsp. davidsonii</name>
    <dbReference type="NCBI Taxonomy" id="34287"/>
    <lineage>
        <taxon>Eukaryota</taxon>
        <taxon>Viridiplantae</taxon>
        <taxon>Streptophyta</taxon>
        <taxon>Embryophyta</taxon>
        <taxon>Tracheophyta</taxon>
        <taxon>Spermatophyta</taxon>
        <taxon>Magnoliopsida</taxon>
        <taxon>eudicotyledons</taxon>
        <taxon>Gunneridae</taxon>
        <taxon>Pentapetalae</taxon>
        <taxon>rosids</taxon>
        <taxon>malvids</taxon>
        <taxon>Malvales</taxon>
        <taxon>Malvaceae</taxon>
        <taxon>Malvoideae</taxon>
        <taxon>Gossypium</taxon>
    </lineage>
</organism>
<name>A0A7J8TBP6_GOSDV</name>
<dbReference type="Proteomes" id="UP000593561">
    <property type="component" value="Unassembled WGS sequence"/>
</dbReference>
<accession>A0A7J8TBP6</accession>
<dbReference type="AlphaFoldDB" id="A0A7J8TBP6"/>
<gene>
    <name evidence="1" type="ORF">Godav_025984</name>
</gene>